<evidence type="ECO:0000313" key="2">
    <source>
        <dbReference type="EMBL" id="AXA43542.1"/>
    </source>
</evidence>
<dbReference type="Pfam" id="PF02624">
    <property type="entry name" value="YcaO"/>
    <property type="match status" value="1"/>
</dbReference>
<protein>
    <submittedName>
        <fullName evidence="2">YcaO-like family protein</fullName>
    </submittedName>
</protein>
<evidence type="ECO:0000259" key="1">
    <source>
        <dbReference type="PROSITE" id="PS51664"/>
    </source>
</evidence>
<dbReference type="PANTHER" id="PTHR37809:SF1">
    <property type="entry name" value="RIBOSOMAL PROTEIN S12 METHYLTHIOTRANSFERASE ACCESSORY FACTOR YCAO"/>
    <property type="match status" value="1"/>
</dbReference>
<feature type="domain" description="YcaO" evidence="1">
    <location>
        <begin position="65"/>
        <end position="405"/>
    </location>
</feature>
<dbReference type="Gene3D" id="3.30.1330.230">
    <property type="match status" value="1"/>
</dbReference>
<dbReference type="EMBL" id="CP030762">
    <property type="protein sequence ID" value="AXA43542.1"/>
    <property type="molecule type" value="Genomic_DNA"/>
</dbReference>
<dbReference type="Proteomes" id="UP000251166">
    <property type="component" value="Plasmid unnamed2"/>
</dbReference>
<dbReference type="OrthoDB" id="109999at2"/>
<dbReference type="InterPro" id="IPR003776">
    <property type="entry name" value="YcaO-like_dom"/>
</dbReference>
<dbReference type="AlphaFoldDB" id="A0A2Z4YT02"/>
<name>A0A2Z4YT02_RHILE</name>
<dbReference type="NCBIfam" id="TIGR00702">
    <property type="entry name" value="YcaO-type kinase domain"/>
    <property type="match status" value="1"/>
</dbReference>
<geneLocation type="plasmid" evidence="2 3">
    <name>unnamed2</name>
</geneLocation>
<proteinExistence type="predicted"/>
<sequence>MNAVEEYAHGTQRTYNPEETLRRIAPAMRTCGVTRVLDVTHLDRIGIPTYNAVRPNGMILSVSNGKGWTKAAASVSAIMESIEVEHAEYPDTSAWHLAQTAKVLRNRGYTAVDAPRLISECLWPSDTYGGFYYSDDLRLDWVEGREIIEDRPVLLPASTIYVRAPYMHYFTSNGLASGNTWEEATLHGICELIERDATARLLGRPEGVTTSRLLRIEPKSMPEHLGDFSEKVAQAGIELFMFALPSAIDIYTFWTVFHCPGEPSFMLATSAGFGCHTSPQIAASRALTEAAQSRLTYIHGAREDLGIDHVNRQLTRGETEARLALQARTFAKFRQLPTVAWDELLAVAPHRARGRTIPESLSMVLRMLKEAGHGQVYVHDLTKPGLNLAVTKAFVPGLKVSAKMI</sequence>
<evidence type="ECO:0000313" key="3">
    <source>
        <dbReference type="Proteomes" id="UP000251166"/>
    </source>
</evidence>
<keyword evidence="2" id="KW-0614">Plasmid</keyword>
<dbReference type="PANTHER" id="PTHR37809">
    <property type="entry name" value="RIBOSOMAL PROTEIN S12 METHYLTHIOTRANSFERASE ACCESSORY FACTOR YCAO"/>
    <property type="match status" value="1"/>
</dbReference>
<dbReference type="PROSITE" id="PS51664">
    <property type="entry name" value="YCAO"/>
    <property type="match status" value="1"/>
</dbReference>
<dbReference type="RefSeq" id="WP_082849706.1">
    <property type="nucleotide sequence ID" value="NZ_CP030762.1"/>
</dbReference>
<gene>
    <name evidence="2" type="ORF">DLJ82_7297</name>
</gene>
<accession>A0A2Z4YT02</accession>
<organism evidence="2 3">
    <name type="scientific">Rhizobium leguminosarum</name>
    <dbReference type="NCBI Taxonomy" id="384"/>
    <lineage>
        <taxon>Bacteria</taxon>
        <taxon>Pseudomonadati</taxon>
        <taxon>Pseudomonadota</taxon>
        <taxon>Alphaproteobacteria</taxon>
        <taxon>Hyphomicrobiales</taxon>
        <taxon>Rhizobiaceae</taxon>
        <taxon>Rhizobium/Agrobacterium group</taxon>
        <taxon>Rhizobium</taxon>
    </lineage>
</organism>
<reference evidence="2 3" key="1">
    <citation type="submission" date="2018-07" db="EMBL/GenBank/DDBJ databases">
        <title>Rhizobium leguminosarum strain:ATCC 14479 Genome sequencing and assembly.</title>
        <authorList>
            <person name="Chakraborty R."/>
        </authorList>
    </citation>
    <scope>NUCLEOTIDE SEQUENCE [LARGE SCALE GENOMIC DNA]</scope>
    <source>
        <strain evidence="2 3">ATCC 14479</strain>
        <plasmid evidence="3">Plasmid unnamed2</plasmid>
    </source>
</reference>